<feature type="domain" description="C2H2-type" evidence="11">
    <location>
        <begin position="556"/>
        <end position="585"/>
    </location>
</feature>
<feature type="region of interest" description="Disordered" evidence="10">
    <location>
        <begin position="402"/>
        <end position="424"/>
    </location>
</feature>
<gene>
    <name evidence="12" type="ORF">EAI_15017</name>
</gene>
<feature type="region of interest" description="Disordered" evidence="10">
    <location>
        <begin position="623"/>
        <end position="685"/>
    </location>
</feature>
<dbReference type="Proteomes" id="UP000008237">
    <property type="component" value="Unassembled WGS sequence"/>
</dbReference>
<dbReference type="InParanoid" id="E2C2V1"/>
<evidence type="ECO:0000256" key="6">
    <source>
        <dbReference type="ARBA" id="ARBA00023125"/>
    </source>
</evidence>
<dbReference type="EMBL" id="GL452203">
    <property type="protein sequence ID" value="EFN77786.1"/>
    <property type="molecule type" value="Genomic_DNA"/>
</dbReference>
<proteinExistence type="inferred from homology"/>
<feature type="compositionally biased region" description="Basic and acidic residues" evidence="10">
    <location>
        <begin position="507"/>
        <end position="528"/>
    </location>
</feature>
<keyword evidence="2" id="KW-0479">Metal-binding</keyword>
<dbReference type="InterPro" id="IPR013087">
    <property type="entry name" value="Znf_C2H2_type"/>
</dbReference>
<keyword evidence="13" id="KW-1185">Reference proteome</keyword>
<name>E2C2V1_HARSA</name>
<feature type="compositionally biased region" description="Polar residues" evidence="10">
    <location>
        <begin position="634"/>
        <end position="648"/>
    </location>
</feature>
<evidence type="ECO:0000259" key="11">
    <source>
        <dbReference type="PROSITE" id="PS50157"/>
    </source>
</evidence>
<keyword evidence="3" id="KW-0677">Repeat</keyword>
<dbReference type="PROSITE" id="PS50157">
    <property type="entry name" value="ZINC_FINGER_C2H2_2"/>
    <property type="match status" value="3"/>
</dbReference>
<dbReference type="InterPro" id="IPR036236">
    <property type="entry name" value="Znf_C2H2_sf"/>
</dbReference>
<feature type="compositionally biased region" description="Basic residues" evidence="10">
    <location>
        <begin position="778"/>
        <end position="788"/>
    </location>
</feature>
<evidence type="ECO:0000256" key="10">
    <source>
        <dbReference type="SAM" id="MobiDB-lite"/>
    </source>
</evidence>
<feature type="region of interest" description="Disordered" evidence="10">
    <location>
        <begin position="442"/>
        <end position="477"/>
    </location>
</feature>
<reference evidence="12 13" key="1">
    <citation type="journal article" date="2010" name="Science">
        <title>Genomic comparison of the ants Camponotus floridanus and Harpegnathos saltator.</title>
        <authorList>
            <person name="Bonasio R."/>
            <person name="Zhang G."/>
            <person name="Ye C."/>
            <person name="Mutti N.S."/>
            <person name="Fang X."/>
            <person name="Qin N."/>
            <person name="Donahue G."/>
            <person name="Yang P."/>
            <person name="Li Q."/>
            <person name="Li C."/>
            <person name="Zhang P."/>
            <person name="Huang Z."/>
            <person name="Berger S.L."/>
            <person name="Reinberg D."/>
            <person name="Wang J."/>
            <person name="Liebig J."/>
        </authorList>
    </citation>
    <scope>NUCLEOTIDE SEQUENCE [LARGE SCALE GENOMIC DNA]</scope>
    <source>
        <strain evidence="12 13">R22 G/1</strain>
    </source>
</reference>
<evidence type="ECO:0000256" key="5">
    <source>
        <dbReference type="ARBA" id="ARBA00022833"/>
    </source>
</evidence>
<feature type="compositionally biased region" description="Acidic residues" evidence="10">
    <location>
        <begin position="529"/>
        <end position="543"/>
    </location>
</feature>
<feature type="compositionally biased region" description="Acidic residues" evidence="10">
    <location>
        <begin position="655"/>
        <end position="680"/>
    </location>
</feature>
<dbReference type="AlphaFoldDB" id="E2C2V1"/>
<dbReference type="InterPro" id="IPR050527">
    <property type="entry name" value="Snail/Krueppel_Znf"/>
</dbReference>
<dbReference type="GO" id="GO:0000981">
    <property type="term" value="F:DNA-binding transcription factor activity, RNA polymerase II-specific"/>
    <property type="evidence" value="ECO:0007669"/>
    <property type="project" value="TreeGrafter"/>
</dbReference>
<comment type="subcellular location">
    <subcellularLocation>
        <location evidence="1">Nucleus</location>
    </subcellularLocation>
</comment>
<dbReference type="OMA" id="TYLMMDD"/>
<accession>E2C2V1</accession>
<evidence type="ECO:0000256" key="8">
    <source>
        <dbReference type="ARBA" id="ARBA00037948"/>
    </source>
</evidence>
<evidence type="ECO:0000256" key="2">
    <source>
        <dbReference type="ARBA" id="ARBA00022723"/>
    </source>
</evidence>
<feature type="domain" description="C2H2-type" evidence="11">
    <location>
        <begin position="602"/>
        <end position="630"/>
    </location>
</feature>
<dbReference type="PROSITE" id="PS00028">
    <property type="entry name" value="ZINC_FINGER_C2H2_1"/>
    <property type="match status" value="3"/>
</dbReference>
<dbReference type="Gene3D" id="3.30.160.60">
    <property type="entry name" value="Classic Zinc Finger"/>
    <property type="match status" value="2"/>
</dbReference>
<feature type="region of interest" description="Disordered" evidence="10">
    <location>
        <begin position="323"/>
        <end position="350"/>
    </location>
</feature>
<dbReference type="GO" id="GO:0005634">
    <property type="term" value="C:nucleus"/>
    <property type="evidence" value="ECO:0007669"/>
    <property type="project" value="UniProtKB-SubCell"/>
</dbReference>
<evidence type="ECO:0000313" key="12">
    <source>
        <dbReference type="EMBL" id="EFN77786.1"/>
    </source>
</evidence>
<evidence type="ECO:0000256" key="9">
    <source>
        <dbReference type="PROSITE-ProRule" id="PRU00042"/>
    </source>
</evidence>
<feature type="domain" description="C2H2-type" evidence="11">
    <location>
        <begin position="710"/>
        <end position="737"/>
    </location>
</feature>
<feature type="compositionally biased region" description="Basic and acidic residues" evidence="10">
    <location>
        <begin position="340"/>
        <end position="350"/>
    </location>
</feature>
<dbReference type="SMART" id="SM00355">
    <property type="entry name" value="ZnF_C2H2"/>
    <property type="match status" value="4"/>
</dbReference>
<dbReference type="GO" id="GO:0000978">
    <property type="term" value="F:RNA polymerase II cis-regulatory region sequence-specific DNA binding"/>
    <property type="evidence" value="ECO:0007669"/>
    <property type="project" value="TreeGrafter"/>
</dbReference>
<dbReference type="STRING" id="610380.E2C2V1"/>
<keyword evidence="4 9" id="KW-0863">Zinc-finger</keyword>
<dbReference type="OrthoDB" id="7694372at2759"/>
<dbReference type="SUPFAM" id="SSF57667">
    <property type="entry name" value="beta-beta-alpha zinc fingers"/>
    <property type="match status" value="2"/>
</dbReference>
<dbReference type="PANTHER" id="PTHR24388">
    <property type="entry name" value="ZINC FINGER PROTEIN"/>
    <property type="match status" value="1"/>
</dbReference>
<feature type="region of interest" description="Disordered" evidence="10">
    <location>
        <begin position="507"/>
        <end position="551"/>
    </location>
</feature>
<feature type="region of interest" description="Disordered" evidence="10">
    <location>
        <begin position="769"/>
        <end position="788"/>
    </location>
</feature>
<sequence>MVYDEMTEKSNFIQEQPLQCSILSKRECIGESLVVGEEIVVGSEHLFGGSDSQETDTAMYFNHDLEDCNRIDIEYEESNTSIPLTENSESEFNNIYDEQDGDEETIATFVTAAGQQLALYAVENSEEIYAVALYDESGEPPTSFQFLMKADVERLIGEGAVRTVKKPTQMKKRLLTTQSSVFLQKEDFEEMVEQAQADINNEITTHNISIDGDTCIAQQGNYETEYDYKTTSRQNYSDSSTIPSASNDIIYNTAETKPDITTYLLMNDCPMDIGQTNKNEDTQKIKEIEEPMERTTVQYILLDEDQSDSELTFDEIQRTLEKLKKPRRRESRSASVDSEQSDKKSQDDYSCIKREILRETSMGLDSSLEMDTSHFEAQSTSFTAQTPSENESDDRQRLIDALTDSPTTEKTQPRLKRSRKQQLTSMNRDDGEIIIQPASMLSEEELTGKKRGRRRRSRLPQVCIEQQHTSKKIKRKKRQKVVEVIDLDVDEEEQQKQNVVEITLDDSKDDSKYSSDKENEIIMVRDSDSDNDEDDDEEREEEEEKRSGDLKLTSMMQCKHCSRSFRQRRAFDTHLRVCQKSPENAVRLNNKRKVKEQVRKQYACKICQEKFDVVVALARHVRAEHSQRKKQRGGSASQKTQDKSLTSVQQKQSEQEEENADTEGEEEDEDDKEEKELSDDDMGKRELRMLSKVKRKQQAEEDCSWESKKFRCANCGKYFLNSALLDEHSLQHDAKKSEPQVRKCHICKKIMKSKLLLLRHIKMHNARYNSSSGTSQMLRRRLRTRPSTRIMSLRKRGRPRKF</sequence>
<keyword evidence="6" id="KW-0238">DNA-binding</keyword>
<evidence type="ECO:0000256" key="4">
    <source>
        <dbReference type="ARBA" id="ARBA00022771"/>
    </source>
</evidence>
<evidence type="ECO:0000313" key="13">
    <source>
        <dbReference type="Proteomes" id="UP000008237"/>
    </source>
</evidence>
<keyword evidence="7" id="KW-0539">Nucleus</keyword>
<organism evidence="13">
    <name type="scientific">Harpegnathos saltator</name>
    <name type="common">Jerdon's jumping ant</name>
    <dbReference type="NCBI Taxonomy" id="610380"/>
    <lineage>
        <taxon>Eukaryota</taxon>
        <taxon>Metazoa</taxon>
        <taxon>Ecdysozoa</taxon>
        <taxon>Arthropoda</taxon>
        <taxon>Hexapoda</taxon>
        <taxon>Insecta</taxon>
        <taxon>Pterygota</taxon>
        <taxon>Neoptera</taxon>
        <taxon>Endopterygota</taxon>
        <taxon>Hymenoptera</taxon>
        <taxon>Apocrita</taxon>
        <taxon>Aculeata</taxon>
        <taxon>Formicoidea</taxon>
        <taxon>Formicidae</taxon>
        <taxon>Ponerinae</taxon>
        <taxon>Ponerini</taxon>
        <taxon>Harpegnathos</taxon>
    </lineage>
</organism>
<dbReference type="GO" id="GO:0008270">
    <property type="term" value="F:zinc ion binding"/>
    <property type="evidence" value="ECO:0007669"/>
    <property type="project" value="UniProtKB-KW"/>
</dbReference>
<evidence type="ECO:0000256" key="7">
    <source>
        <dbReference type="ARBA" id="ARBA00023242"/>
    </source>
</evidence>
<evidence type="ECO:0000256" key="3">
    <source>
        <dbReference type="ARBA" id="ARBA00022737"/>
    </source>
</evidence>
<evidence type="ECO:0000256" key="1">
    <source>
        <dbReference type="ARBA" id="ARBA00004123"/>
    </source>
</evidence>
<dbReference type="PANTHER" id="PTHR24388:SF54">
    <property type="entry name" value="PROTEIN ESCARGOT"/>
    <property type="match status" value="1"/>
</dbReference>
<comment type="similarity">
    <text evidence="8">Belongs to the snail C2H2-type zinc-finger protein family.</text>
</comment>
<keyword evidence="5" id="KW-0862">Zinc</keyword>
<feature type="compositionally biased region" description="Basic residues" evidence="10">
    <location>
        <begin position="449"/>
        <end position="458"/>
    </location>
</feature>
<protein>
    <recommendedName>
        <fullName evidence="11">C2H2-type domain-containing protein</fullName>
    </recommendedName>
</protein>